<dbReference type="InterPro" id="IPR036291">
    <property type="entry name" value="NAD(P)-bd_dom_sf"/>
</dbReference>
<dbReference type="InterPro" id="IPR002347">
    <property type="entry name" value="SDR_fam"/>
</dbReference>
<comment type="caution">
    <text evidence="5">The sequence shown here is derived from an EMBL/GenBank/DDBJ whole genome shotgun (WGS) entry which is preliminary data.</text>
</comment>
<reference evidence="5" key="1">
    <citation type="submission" date="2022-06" db="EMBL/GenBank/DDBJ databases">
        <title>Sphingomonas sp. nov. isolated from rhizosphere soil of tomato.</title>
        <authorList>
            <person name="Dong H."/>
            <person name="Gao R."/>
        </authorList>
    </citation>
    <scope>NUCLEOTIDE SEQUENCE</scope>
    <source>
        <strain evidence="5">MMSM24</strain>
    </source>
</reference>
<keyword evidence="2" id="KW-0560">Oxidoreductase</keyword>
<comment type="similarity">
    <text evidence="1">Belongs to the short-chain dehydrogenases/reductases (SDR) family.</text>
</comment>
<dbReference type="SMART" id="SM00822">
    <property type="entry name" value="PKS_KR"/>
    <property type="match status" value="1"/>
</dbReference>
<dbReference type="GO" id="GO:0016491">
    <property type="term" value="F:oxidoreductase activity"/>
    <property type="evidence" value="ECO:0007669"/>
    <property type="project" value="UniProtKB-KW"/>
</dbReference>
<dbReference type="EMBL" id="JANFAV010000004">
    <property type="protein sequence ID" value="MCW6534823.1"/>
    <property type="molecule type" value="Genomic_DNA"/>
</dbReference>
<keyword evidence="3" id="KW-0520">NAD</keyword>
<gene>
    <name evidence="5" type="ORF">NEE01_08500</name>
</gene>
<dbReference type="RefSeq" id="WP_265268636.1">
    <property type="nucleotide sequence ID" value="NZ_JANFAV010000004.1"/>
</dbReference>
<protein>
    <submittedName>
        <fullName evidence="5">SDR family oxidoreductase</fullName>
    </submittedName>
</protein>
<dbReference type="Gene3D" id="3.40.50.720">
    <property type="entry name" value="NAD(P)-binding Rossmann-like Domain"/>
    <property type="match status" value="1"/>
</dbReference>
<dbReference type="Pfam" id="PF13561">
    <property type="entry name" value="adh_short_C2"/>
    <property type="match status" value="1"/>
</dbReference>
<dbReference type="PRINTS" id="PR00081">
    <property type="entry name" value="GDHRDH"/>
</dbReference>
<evidence type="ECO:0000256" key="1">
    <source>
        <dbReference type="ARBA" id="ARBA00006484"/>
    </source>
</evidence>
<dbReference type="CDD" id="cd05233">
    <property type="entry name" value="SDR_c"/>
    <property type="match status" value="1"/>
</dbReference>
<dbReference type="FunFam" id="3.40.50.720:FF:000084">
    <property type="entry name" value="Short-chain dehydrogenase reductase"/>
    <property type="match status" value="1"/>
</dbReference>
<evidence type="ECO:0000256" key="3">
    <source>
        <dbReference type="ARBA" id="ARBA00023027"/>
    </source>
</evidence>
<dbReference type="SUPFAM" id="SSF51735">
    <property type="entry name" value="NAD(P)-binding Rossmann-fold domains"/>
    <property type="match status" value="1"/>
</dbReference>
<proteinExistence type="inferred from homology"/>
<organism evidence="5 6">
    <name type="scientific">Sphingomonas lycopersici</name>
    <dbReference type="NCBI Taxonomy" id="2951807"/>
    <lineage>
        <taxon>Bacteria</taxon>
        <taxon>Pseudomonadati</taxon>
        <taxon>Pseudomonadota</taxon>
        <taxon>Alphaproteobacteria</taxon>
        <taxon>Sphingomonadales</taxon>
        <taxon>Sphingomonadaceae</taxon>
        <taxon>Sphingomonas</taxon>
    </lineage>
</organism>
<dbReference type="InterPro" id="IPR057326">
    <property type="entry name" value="KR_dom"/>
</dbReference>
<evidence type="ECO:0000259" key="4">
    <source>
        <dbReference type="SMART" id="SM00822"/>
    </source>
</evidence>
<accession>A0AA41ZFN9</accession>
<dbReference type="AlphaFoldDB" id="A0AA41ZFN9"/>
<sequence length="255" mass="25664">MGMFEGKAVLVTGAASGIGAAAAQRFAEEGAAVVVADMNRDGAEAVAELIRKTGARAHAVAADVAKADDNQAMVKAAIDRFGALDAAYLNAGAYVQTPFEEETEVNFERMFAINLKGAFLGLKAVLPALSKNGAAVVTASTSGVIGLGVAAAYSSAKHGVIGLVRSSSQAFAARGTRVNGICPGPVATAILGIEGVPSIAPADTLEATPYAGMLTPQHIAELALFLASPRSGGINGQYMIADAGFLASYPPMPAA</sequence>
<dbReference type="PANTHER" id="PTHR24321">
    <property type="entry name" value="DEHYDROGENASES, SHORT CHAIN"/>
    <property type="match status" value="1"/>
</dbReference>
<name>A0AA41ZFN9_9SPHN</name>
<evidence type="ECO:0000256" key="2">
    <source>
        <dbReference type="ARBA" id="ARBA00023002"/>
    </source>
</evidence>
<keyword evidence="6" id="KW-1185">Reference proteome</keyword>
<evidence type="ECO:0000313" key="6">
    <source>
        <dbReference type="Proteomes" id="UP001165565"/>
    </source>
</evidence>
<evidence type="ECO:0000313" key="5">
    <source>
        <dbReference type="EMBL" id="MCW6534823.1"/>
    </source>
</evidence>
<feature type="domain" description="Ketoreductase" evidence="4">
    <location>
        <begin position="7"/>
        <end position="196"/>
    </location>
</feature>
<dbReference type="PANTHER" id="PTHR24321:SF8">
    <property type="entry name" value="ESTRADIOL 17-BETA-DEHYDROGENASE 8-RELATED"/>
    <property type="match status" value="1"/>
</dbReference>
<dbReference type="Proteomes" id="UP001165565">
    <property type="component" value="Unassembled WGS sequence"/>
</dbReference>